<evidence type="ECO:0000256" key="1">
    <source>
        <dbReference type="SAM" id="MobiDB-lite"/>
    </source>
</evidence>
<feature type="region of interest" description="Disordered" evidence="1">
    <location>
        <begin position="180"/>
        <end position="200"/>
    </location>
</feature>
<sequence>MLPLGHLRRPGAERWPESQSRLRARVAVCHSDPLVRAQKSSLPPSSGLQRPPRLDSAPRGPPRGAHPGTRPAQGRPLATRAPPPAAAPRLAGAAAAVAAMAAVALPAKVALSGGLTQASAPSPLRRGARTAPRAQPSAGAWALPDRGPGDGAPPAHGRPEAAALALGGLLGSAAAARRHLRRQAAQTTRKAQEVSSGAAADGKKTVIITGGARLLVSAWPPPSAWPRVGTGTSSWPSRTSLRARPWQRKLGCPMIATP</sequence>
<evidence type="ECO:0000313" key="3">
    <source>
        <dbReference type="Proteomes" id="UP001189429"/>
    </source>
</evidence>
<feature type="region of interest" description="Disordered" evidence="1">
    <location>
        <begin position="1"/>
        <end position="20"/>
    </location>
</feature>
<feature type="compositionally biased region" description="Low complexity" evidence="1">
    <location>
        <begin position="62"/>
        <end position="80"/>
    </location>
</feature>
<feature type="compositionally biased region" description="Polar residues" evidence="1">
    <location>
        <begin position="186"/>
        <end position="195"/>
    </location>
</feature>
<evidence type="ECO:0000313" key="2">
    <source>
        <dbReference type="EMBL" id="CAK0846017.1"/>
    </source>
</evidence>
<feature type="compositionally biased region" description="Polar residues" evidence="1">
    <location>
        <begin position="38"/>
        <end position="48"/>
    </location>
</feature>
<name>A0ABN9TJB6_9DINO</name>
<comment type="caution">
    <text evidence="2">The sequence shown here is derived from an EMBL/GenBank/DDBJ whole genome shotgun (WGS) entry which is preliminary data.</text>
</comment>
<reference evidence="2" key="1">
    <citation type="submission" date="2023-10" db="EMBL/GenBank/DDBJ databases">
        <authorList>
            <person name="Chen Y."/>
            <person name="Shah S."/>
            <person name="Dougan E. K."/>
            <person name="Thang M."/>
            <person name="Chan C."/>
        </authorList>
    </citation>
    <scope>NUCLEOTIDE SEQUENCE [LARGE SCALE GENOMIC DNA]</scope>
</reference>
<dbReference type="Proteomes" id="UP001189429">
    <property type="component" value="Unassembled WGS sequence"/>
</dbReference>
<dbReference type="EMBL" id="CAUYUJ010014785">
    <property type="protein sequence ID" value="CAK0846017.1"/>
    <property type="molecule type" value="Genomic_DNA"/>
</dbReference>
<organism evidence="2 3">
    <name type="scientific">Prorocentrum cordatum</name>
    <dbReference type="NCBI Taxonomy" id="2364126"/>
    <lineage>
        <taxon>Eukaryota</taxon>
        <taxon>Sar</taxon>
        <taxon>Alveolata</taxon>
        <taxon>Dinophyceae</taxon>
        <taxon>Prorocentrales</taxon>
        <taxon>Prorocentraceae</taxon>
        <taxon>Prorocentrum</taxon>
    </lineage>
</organism>
<accession>A0ABN9TJB6</accession>
<feature type="region of interest" description="Disordered" evidence="1">
    <location>
        <begin position="34"/>
        <end position="85"/>
    </location>
</feature>
<gene>
    <name evidence="2" type="ORF">PCOR1329_LOCUS39628</name>
</gene>
<protein>
    <submittedName>
        <fullName evidence="2">Uncharacterized protein</fullName>
    </submittedName>
</protein>
<feature type="region of interest" description="Disordered" evidence="1">
    <location>
        <begin position="117"/>
        <end position="159"/>
    </location>
</feature>
<proteinExistence type="predicted"/>
<keyword evidence="3" id="KW-1185">Reference proteome</keyword>